<dbReference type="STRING" id="338963.Pcar_1199"/>
<dbReference type="AlphaFoldDB" id="Q3A5A9"/>
<evidence type="ECO:0000256" key="5">
    <source>
        <dbReference type="ARBA" id="ARBA00022691"/>
    </source>
</evidence>
<keyword evidence="4 7" id="KW-0808">Transferase</keyword>
<dbReference type="InterPro" id="IPR029063">
    <property type="entry name" value="SAM-dependent_MTases_sf"/>
</dbReference>
<dbReference type="Pfam" id="PF03705">
    <property type="entry name" value="CheR_N"/>
    <property type="match status" value="1"/>
</dbReference>
<evidence type="ECO:0000313" key="7">
    <source>
        <dbReference type="EMBL" id="ABA88448.1"/>
    </source>
</evidence>
<proteinExistence type="predicted"/>
<protein>
    <recommendedName>
        <fullName evidence="2">protein-glutamate O-methyltransferase</fullName>
        <ecNumber evidence="2">2.1.1.80</ecNumber>
    </recommendedName>
</protein>
<dbReference type="InterPro" id="IPR022641">
    <property type="entry name" value="CheR_N"/>
</dbReference>
<evidence type="ECO:0000256" key="1">
    <source>
        <dbReference type="ARBA" id="ARBA00001541"/>
    </source>
</evidence>
<dbReference type="Gene3D" id="1.10.155.10">
    <property type="entry name" value="Chemotaxis receptor methyltransferase CheR, N-terminal domain"/>
    <property type="match status" value="1"/>
</dbReference>
<dbReference type="SUPFAM" id="SSF53335">
    <property type="entry name" value="S-adenosyl-L-methionine-dependent methyltransferases"/>
    <property type="match status" value="1"/>
</dbReference>
<dbReference type="KEGG" id="pca:Pcar_1199"/>
<feature type="domain" description="CheR-type methyltransferase" evidence="6">
    <location>
        <begin position="14"/>
        <end position="291"/>
    </location>
</feature>
<evidence type="ECO:0000256" key="2">
    <source>
        <dbReference type="ARBA" id="ARBA00012534"/>
    </source>
</evidence>
<dbReference type="EMBL" id="CP000142">
    <property type="protein sequence ID" value="ABA88448.1"/>
    <property type="molecule type" value="Genomic_DNA"/>
</dbReference>
<evidence type="ECO:0000256" key="4">
    <source>
        <dbReference type="ARBA" id="ARBA00022679"/>
    </source>
</evidence>
<keyword evidence="5" id="KW-0949">S-adenosyl-L-methionine</keyword>
<reference evidence="7 8" key="2">
    <citation type="journal article" date="2012" name="BMC Genomics">
        <title>The genome of Pelobacter carbinolicus reveals surprising metabolic capabilities and physiological features.</title>
        <authorList>
            <person name="Aklujkar M."/>
            <person name="Haveman S.A."/>
            <person name="Didonato R.Jr."/>
            <person name="Chertkov O."/>
            <person name="Han C.S."/>
            <person name="Land M.L."/>
            <person name="Brown P."/>
            <person name="Lovley D.R."/>
        </authorList>
    </citation>
    <scope>NUCLEOTIDE SEQUENCE [LARGE SCALE GENOMIC DNA]</scope>
    <source>
        <strain evidence="8">DSM 2380 / NBRC 103641 / GraBd1</strain>
    </source>
</reference>
<dbReference type="GO" id="GO:0008983">
    <property type="term" value="F:protein-glutamate O-methyltransferase activity"/>
    <property type="evidence" value="ECO:0007669"/>
    <property type="project" value="UniProtKB-EC"/>
</dbReference>
<dbReference type="RefSeq" id="WP_011340922.1">
    <property type="nucleotide sequence ID" value="NC_007498.2"/>
</dbReference>
<evidence type="ECO:0000256" key="3">
    <source>
        <dbReference type="ARBA" id="ARBA00022603"/>
    </source>
</evidence>
<accession>Q3A5A9</accession>
<evidence type="ECO:0000313" key="8">
    <source>
        <dbReference type="Proteomes" id="UP000002534"/>
    </source>
</evidence>
<dbReference type="SMART" id="SM00138">
    <property type="entry name" value="MeTrc"/>
    <property type="match status" value="1"/>
</dbReference>
<dbReference type="InterPro" id="IPR026024">
    <property type="entry name" value="Chemotaxis_MeTrfase_CheR"/>
</dbReference>
<dbReference type="InterPro" id="IPR050903">
    <property type="entry name" value="Bact_Chemotaxis_MeTrfase"/>
</dbReference>
<keyword evidence="3 7" id="KW-0489">Methyltransferase</keyword>
<dbReference type="InterPro" id="IPR036804">
    <property type="entry name" value="CheR_N_sf"/>
</dbReference>
<sequence length="291" mass="34263">MPDTKRRSAPMFPDSGMLMRITDEEFELLRGLIYNRFGINLTDQKRSLLVGRLQKVLRQSGHTSFKSYYEALLGDPTEQALSQLVDRISTNHTYFYREKSHFDFFIETALPQLKKTLEKQNQRDIRIWCAGCSSGEEAYMLLMLLREFFGNQYAQWDGGILATDISSRVLDIARRGVYPEDRVRNLPEHLRRKYFRALPDGQFEVIEELRQEATFRRFNLMNDVFPFKKPFHVIFCRNVMIYFDDPTRKNLVAKFHRHTVAGGYFFLGHSETLGRGQSLYQYLAPAVYHKQ</sequence>
<dbReference type="Proteomes" id="UP000002534">
    <property type="component" value="Chromosome"/>
</dbReference>
<name>Q3A5A9_SYNC1</name>
<organism evidence="7 8">
    <name type="scientific">Syntrophotalea carbinolica (strain DSM 2380 / NBRC 103641 / GraBd1)</name>
    <name type="common">Pelobacter carbinolicus</name>
    <dbReference type="NCBI Taxonomy" id="338963"/>
    <lineage>
        <taxon>Bacteria</taxon>
        <taxon>Pseudomonadati</taxon>
        <taxon>Thermodesulfobacteriota</taxon>
        <taxon>Desulfuromonadia</taxon>
        <taxon>Desulfuromonadales</taxon>
        <taxon>Syntrophotaleaceae</taxon>
        <taxon>Syntrophotalea</taxon>
    </lineage>
</organism>
<dbReference type="Gene3D" id="3.40.50.150">
    <property type="entry name" value="Vaccinia Virus protein VP39"/>
    <property type="match status" value="1"/>
</dbReference>
<reference evidence="8" key="1">
    <citation type="submission" date="2005-10" db="EMBL/GenBank/DDBJ databases">
        <title>Complete sequence of Pelobacter carbinolicus DSM 2380.</title>
        <authorList>
            <person name="Copeland A."/>
            <person name="Lucas S."/>
            <person name="Lapidus A."/>
            <person name="Barry K."/>
            <person name="Detter J.C."/>
            <person name="Glavina T."/>
            <person name="Hammon N."/>
            <person name="Israni S."/>
            <person name="Pitluck S."/>
            <person name="Chertkov O."/>
            <person name="Schmutz J."/>
            <person name="Larimer F."/>
            <person name="Land M."/>
            <person name="Kyrpides N."/>
            <person name="Ivanova N."/>
            <person name="Richardson P."/>
        </authorList>
    </citation>
    <scope>NUCLEOTIDE SEQUENCE [LARGE SCALE GENOMIC DNA]</scope>
    <source>
        <strain evidence="8">DSM 2380 / NBRC 103641 / GraBd1</strain>
    </source>
</reference>
<dbReference type="HOGENOM" id="CLU_025854_0_0_7"/>
<dbReference type="PANTHER" id="PTHR24422">
    <property type="entry name" value="CHEMOTAXIS PROTEIN METHYLTRANSFERASE"/>
    <property type="match status" value="1"/>
</dbReference>
<dbReference type="SUPFAM" id="SSF47757">
    <property type="entry name" value="Chemotaxis receptor methyltransferase CheR, N-terminal domain"/>
    <property type="match status" value="1"/>
</dbReference>
<evidence type="ECO:0000259" key="6">
    <source>
        <dbReference type="PROSITE" id="PS50123"/>
    </source>
</evidence>
<dbReference type="InterPro" id="IPR000780">
    <property type="entry name" value="CheR_MeTrfase"/>
</dbReference>
<dbReference type="EC" id="2.1.1.80" evidence="2"/>
<dbReference type="eggNOG" id="COG1352">
    <property type="taxonomic scope" value="Bacteria"/>
</dbReference>
<comment type="catalytic activity">
    <reaction evidence="1">
        <text>L-glutamyl-[protein] + S-adenosyl-L-methionine = [protein]-L-glutamate 5-O-methyl ester + S-adenosyl-L-homocysteine</text>
        <dbReference type="Rhea" id="RHEA:24452"/>
        <dbReference type="Rhea" id="RHEA-COMP:10208"/>
        <dbReference type="Rhea" id="RHEA-COMP:10311"/>
        <dbReference type="ChEBI" id="CHEBI:29973"/>
        <dbReference type="ChEBI" id="CHEBI:57856"/>
        <dbReference type="ChEBI" id="CHEBI:59789"/>
        <dbReference type="ChEBI" id="CHEBI:82795"/>
        <dbReference type="EC" id="2.1.1.80"/>
    </reaction>
</comment>
<dbReference type="GO" id="GO:0032259">
    <property type="term" value="P:methylation"/>
    <property type="evidence" value="ECO:0007669"/>
    <property type="project" value="UniProtKB-KW"/>
</dbReference>
<gene>
    <name evidence="7" type="primary">cheR36H</name>
    <name evidence="7" type="ordered locus">Pcar_1199</name>
</gene>
<dbReference type="PIRSF" id="PIRSF000410">
    <property type="entry name" value="CheR"/>
    <property type="match status" value="1"/>
</dbReference>
<dbReference type="Pfam" id="PF01739">
    <property type="entry name" value="CheR"/>
    <property type="match status" value="1"/>
</dbReference>
<dbReference type="PROSITE" id="PS50123">
    <property type="entry name" value="CHER"/>
    <property type="match status" value="1"/>
</dbReference>
<dbReference type="InterPro" id="IPR022642">
    <property type="entry name" value="CheR_C"/>
</dbReference>
<dbReference type="PANTHER" id="PTHR24422:SF19">
    <property type="entry name" value="CHEMOTAXIS PROTEIN METHYLTRANSFERASE"/>
    <property type="match status" value="1"/>
</dbReference>
<dbReference type="PRINTS" id="PR00996">
    <property type="entry name" value="CHERMTFRASE"/>
</dbReference>
<keyword evidence="8" id="KW-1185">Reference proteome</keyword>
<dbReference type="CDD" id="cd02440">
    <property type="entry name" value="AdoMet_MTases"/>
    <property type="match status" value="1"/>
</dbReference>